<dbReference type="AlphaFoldDB" id="A0A9P4P2I9"/>
<reference evidence="9" key="1">
    <citation type="journal article" date="2020" name="Stud. Mycol.">
        <title>101 Dothideomycetes genomes: a test case for predicting lifestyles and emergence of pathogens.</title>
        <authorList>
            <person name="Haridas S."/>
            <person name="Albert R."/>
            <person name="Binder M."/>
            <person name="Bloem J."/>
            <person name="Labutti K."/>
            <person name="Salamov A."/>
            <person name="Andreopoulos B."/>
            <person name="Baker S."/>
            <person name="Barry K."/>
            <person name="Bills G."/>
            <person name="Bluhm B."/>
            <person name="Cannon C."/>
            <person name="Castanera R."/>
            <person name="Culley D."/>
            <person name="Daum C."/>
            <person name="Ezra D."/>
            <person name="Gonzalez J."/>
            <person name="Henrissat B."/>
            <person name="Kuo A."/>
            <person name="Liang C."/>
            <person name="Lipzen A."/>
            <person name="Lutzoni F."/>
            <person name="Magnuson J."/>
            <person name="Mondo S."/>
            <person name="Nolan M."/>
            <person name="Ohm R."/>
            <person name="Pangilinan J."/>
            <person name="Park H.-J."/>
            <person name="Ramirez L."/>
            <person name="Alfaro M."/>
            <person name="Sun H."/>
            <person name="Tritt A."/>
            <person name="Yoshinaga Y."/>
            <person name="Zwiers L.-H."/>
            <person name="Turgeon B."/>
            <person name="Goodwin S."/>
            <person name="Spatafora J."/>
            <person name="Crous P."/>
            <person name="Grigoriev I."/>
        </authorList>
    </citation>
    <scope>NUCLEOTIDE SEQUENCE</scope>
    <source>
        <strain evidence="9">CBS 130266</strain>
    </source>
</reference>
<evidence type="ECO:0000256" key="6">
    <source>
        <dbReference type="ARBA" id="ARBA00023136"/>
    </source>
</evidence>
<dbReference type="PANTHER" id="PTHR43731:SF14">
    <property type="entry name" value="PRESENILIN-ASSOCIATED RHOMBOID-LIKE PROTEIN, MITOCHONDRIAL"/>
    <property type="match status" value="1"/>
</dbReference>
<comment type="caution">
    <text evidence="9">The sequence shown here is derived from an EMBL/GenBank/DDBJ whole genome shotgun (WGS) entry which is preliminary data.</text>
</comment>
<sequence>MQAPGLVGELYVWYKDWWLKKSDGEKATLILMAMNAVPFLLWKAPNAHIRIFMTKNFLDYPGRSPGYTLLTSVFSHKDFMHIAFNMVGLYSFGPPAFNYFQQSQLARFTSNPNNESLKPPHTTNLYSNISLFLTFGVLANLLPHYASQLAIRSPLLMRSSAAQALIPRPGLGASGAVYSMLVVSAMAYPKMAVSLIFLPMVPISIGYAVPGMCLVDAVGILRGWHSFGHLTHLTGAGVGYLSVQRNRWKNSQVGIAR</sequence>
<dbReference type="GO" id="GO:0004252">
    <property type="term" value="F:serine-type endopeptidase activity"/>
    <property type="evidence" value="ECO:0007669"/>
    <property type="project" value="InterPro"/>
</dbReference>
<feature type="domain" description="Peptidase S54 rhomboid" evidence="8">
    <location>
        <begin position="67"/>
        <end position="106"/>
    </location>
</feature>
<dbReference type="InterPro" id="IPR050925">
    <property type="entry name" value="Rhomboid_protease_S54"/>
</dbReference>
<dbReference type="Pfam" id="PF01694">
    <property type="entry name" value="Rhomboid"/>
    <property type="match status" value="2"/>
</dbReference>
<proteinExistence type="inferred from homology"/>
<dbReference type="OrthoDB" id="418595at2759"/>
<dbReference type="SUPFAM" id="SSF144091">
    <property type="entry name" value="Rhomboid-like"/>
    <property type="match status" value="1"/>
</dbReference>
<comment type="similarity">
    <text evidence="2">Belongs to the peptidase S54 family.</text>
</comment>
<feature type="transmembrane region" description="Helical" evidence="7">
    <location>
        <begin position="195"/>
        <end position="220"/>
    </location>
</feature>
<keyword evidence="4" id="KW-0378">Hydrolase</keyword>
<keyword evidence="10" id="KW-1185">Reference proteome</keyword>
<feature type="domain" description="Peptidase S54 rhomboid" evidence="8">
    <location>
        <begin position="131"/>
        <end position="241"/>
    </location>
</feature>
<dbReference type="Proteomes" id="UP000800235">
    <property type="component" value="Unassembled WGS sequence"/>
</dbReference>
<organism evidence="9 10">
    <name type="scientific">Tothia fuscella</name>
    <dbReference type="NCBI Taxonomy" id="1048955"/>
    <lineage>
        <taxon>Eukaryota</taxon>
        <taxon>Fungi</taxon>
        <taxon>Dikarya</taxon>
        <taxon>Ascomycota</taxon>
        <taxon>Pezizomycotina</taxon>
        <taxon>Dothideomycetes</taxon>
        <taxon>Pleosporomycetidae</taxon>
        <taxon>Venturiales</taxon>
        <taxon>Cylindrosympodiaceae</taxon>
        <taxon>Tothia</taxon>
    </lineage>
</organism>
<dbReference type="GO" id="GO:0016020">
    <property type="term" value="C:membrane"/>
    <property type="evidence" value="ECO:0007669"/>
    <property type="project" value="UniProtKB-SubCell"/>
</dbReference>
<evidence type="ECO:0000259" key="8">
    <source>
        <dbReference type="Pfam" id="PF01694"/>
    </source>
</evidence>
<gene>
    <name evidence="9" type="ORF">EJ08DRAFT_579224</name>
</gene>
<keyword evidence="6 7" id="KW-0472">Membrane</keyword>
<protein>
    <recommendedName>
        <fullName evidence="8">Peptidase S54 rhomboid domain-containing protein</fullName>
    </recommendedName>
</protein>
<keyword evidence="5 7" id="KW-1133">Transmembrane helix</keyword>
<name>A0A9P4P2I9_9PEZI</name>
<evidence type="ECO:0000313" key="10">
    <source>
        <dbReference type="Proteomes" id="UP000800235"/>
    </source>
</evidence>
<dbReference type="GO" id="GO:0006465">
    <property type="term" value="P:signal peptide processing"/>
    <property type="evidence" value="ECO:0007669"/>
    <property type="project" value="TreeGrafter"/>
</dbReference>
<evidence type="ECO:0000256" key="2">
    <source>
        <dbReference type="ARBA" id="ARBA00009045"/>
    </source>
</evidence>
<dbReference type="EMBL" id="MU007011">
    <property type="protein sequence ID" value="KAF2436216.1"/>
    <property type="molecule type" value="Genomic_DNA"/>
</dbReference>
<feature type="transmembrane region" description="Helical" evidence="7">
    <location>
        <begin position="125"/>
        <end position="146"/>
    </location>
</feature>
<dbReference type="PANTHER" id="PTHR43731">
    <property type="entry name" value="RHOMBOID PROTEASE"/>
    <property type="match status" value="1"/>
</dbReference>
<evidence type="ECO:0000256" key="7">
    <source>
        <dbReference type="SAM" id="Phobius"/>
    </source>
</evidence>
<evidence type="ECO:0000256" key="4">
    <source>
        <dbReference type="ARBA" id="ARBA00022801"/>
    </source>
</evidence>
<dbReference type="InterPro" id="IPR035952">
    <property type="entry name" value="Rhomboid-like_sf"/>
</dbReference>
<evidence type="ECO:0000256" key="1">
    <source>
        <dbReference type="ARBA" id="ARBA00004141"/>
    </source>
</evidence>
<comment type="subcellular location">
    <subcellularLocation>
        <location evidence="1">Membrane</location>
        <topology evidence="1">Multi-pass membrane protein</topology>
    </subcellularLocation>
</comment>
<dbReference type="InterPro" id="IPR022764">
    <property type="entry name" value="Peptidase_S54_rhomboid_dom"/>
</dbReference>
<evidence type="ECO:0000313" key="9">
    <source>
        <dbReference type="EMBL" id="KAF2436216.1"/>
    </source>
</evidence>
<feature type="transmembrane region" description="Helical" evidence="7">
    <location>
        <begin position="226"/>
        <end position="243"/>
    </location>
</feature>
<feature type="transmembrane region" description="Helical" evidence="7">
    <location>
        <begin position="166"/>
        <end position="188"/>
    </location>
</feature>
<evidence type="ECO:0000256" key="5">
    <source>
        <dbReference type="ARBA" id="ARBA00022989"/>
    </source>
</evidence>
<dbReference type="Gene3D" id="1.20.1540.10">
    <property type="entry name" value="Rhomboid-like"/>
    <property type="match status" value="1"/>
</dbReference>
<accession>A0A9P4P2I9</accession>
<evidence type="ECO:0000256" key="3">
    <source>
        <dbReference type="ARBA" id="ARBA00022692"/>
    </source>
</evidence>
<keyword evidence="3 7" id="KW-0812">Transmembrane</keyword>